<keyword evidence="1" id="KW-0472">Membrane</keyword>
<feature type="transmembrane region" description="Helical" evidence="1">
    <location>
        <begin position="141"/>
        <end position="164"/>
    </location>
</feature>
<evidence type="ECO:0000313" key="2">
    <source>
        <dbReference type="EMBL" id="KSW13335.1"/>
    </source>
</evidence>
<proteinExistence type="predicted"/>
<evidence type="ECO:0000256" key="1">
    <source>
        <dbReference type="SAM" id="Phobius"/>
    </source>
</evidence>
<dbReference type="EMBL" id="LLVT01000001">
    <property type="protein sequence ID" value="KSW13335.1"/>
    <property type="molecule type" value="Genomic_DNA"/>
</dbReference>
<dbReference type="AlphaFoldDB" id="A0A0V8RZB7"/>
<gene>
    <name evidence="2" type="ORF">APY09_03000</name>
</gene>
<dbReference type="Proteomes" id="UP000054686">
    <property type="component" value="Unassembled WGS sequence"/>
</dbReference>
<comment type="caution">
    <text evidence="2">The sequence shown here is derived from an EMBL/GenBank/DDBJ whole genome shotgun (WGS) entry which is preliminary data.</text>
</comment>
<protein>
    <submittedName>
        <fullName evidence="2">Uncharacterized protein</fullName>
    </submittedName>
</protein>
<organism evidence="2 3">
    <name type="scientific">Schaalia odontolytica</name>
    <dbReference type="NCBI Taxonomy" id="1660"/>
    <lineage>
        <taxon>Bacteria</taxon>
        <taxon>Bacillati</taxon>
        <taxon>Actinomycetota</taxon>
        <taxon>Actinomycetes</taxon>
        <taxon>Actinomycetales</taxon>
        <taxon>Actinomycetaceae</taxon>
        <taxon>Schaalia</taxon>
    </lineage>
</organism>
<feature type="transmembrane region" description="Helical" evidence="1">
    <location>
        <begin position="100"/>
        <end position="129"/>
    </location>
</feature>
<evidence type="ECO:0000313" key="3">
    <source>
        <dbReference type="Proteomes" id="UP000054686"/>
    </source>
</evidence>
<name>A0A0V8RZB7_9ACTO</name>
<reference evidence="2 3" key="1">
    <citation type="submission" date="2015-10" db="EMBL/GenBank/DDBJ databases">
        <title>Draft Genome of Actinomyces odontolyticus subsp. actinosynbacter strain XH001.</title>
        <authorList>
            <person name="Mclean J.S."/>
            <person name="He X."/>
        </authorList>
    </citation>
    <scope>NUCLEOTIDE SEQUENCE [LARGE SCALE GENOMIC DNA]</scope>
    <source>
        <strain evidence="2 3">XH001</strain>
    </source>
</reference>
<keyword evidence="1" id="KW-0812">Transmembrane</keyword>
<sequence length="168" mass="18114">MMSGKDEAAIPVGVAPSSPARARVSEGISPASPQWQQGTAARILPAKPIVKKPRVPKIWIIFAVVGLLLLLAPSIVTFLINLGPGDHSDNGDGQYWLPGLLLVPCMIFGLLTVFLAFCVGIGEWVAWVWTARQQNALSARMFIIPPVVIVAFYFVTRFCGATLFNLGI</sequence>
<feature type="transmembrane region" description="Helical" evidence="1">
    <location>
        <begin position="58"/>
        <end position="80"/>
    </location>
</feature>
<keyword evidence="1" id="KW-1133">Transmembrane helix</keyword>
<accession>A0A0V8RZB7</accession>